<gene>
    <name evidence="2" type="ORF">FCALED_LOCUS14977</name>
</gene>
<evidence type="ECO:0000313" key="2">
    <source>
        <dbReference type="EMBL" id="CAG8730863.1"/>
    </source>
</evidence>
<feature type="compositionally biased region" description="Basic residues" evidence="1">
    <location>
        <begin position="83"/>
        <end position="95"/>
    </location>
</feature>
<dbReference type="Proteomes" id="UP000789570">
    <property type="component" value="Unassembled WGS sequence"/>
</dbReference>
<reference evidence="2" key="1">
    <citation type="submission" date="2021-06" db="EMBL/GenBank/DDBJ databases">
        <authorList>
            <person name="Kallberg Y."/>
            <person name="Tangrot J."/>
            <person name="Rosling A."/>
        </authorList>
    </citation>
    <scope>NUCLEOTIDE SEQUENCE</scope>
    <source>
        <strain evidence="2">UK204</strain>
    </source>
</reference>
<accession>A0A9N9NER8</accession>
<keyword evidence="3" id="KW-1185">Reference proteome</keyword>
<feature type="compositionally biased region" description="Basic and acidic residues" evidence="1">
    <location>
        <begin position="63"/>
        <end position="76"/>
    </location>
</feature>
<organism evidence="2 3">
    <name type="scientific">Funneliformis caledonium</name>
    <dbReference type="NCBI Taxonomy" id="1117310"/>
    <lineage>
        <taxon>Eukaryota</taxon>
        <taxon>Fungi</taxon>
        <taxon>Fungi incertae sedis</taxon>
        <taxon>Mucoromycota</taxon>
        <taxon>Glomeromycotina</taxon>
        <taxon>Glomeromycetes</taxon>
        <taxon>Glomerales</taxon>
        <taxon>Glomeraceae</taxon>
        <taxon>Funneliformis</taxon>
    </lineage>
</organism>
<dbReference type="AlphaFoldDB" id="A0A9N9NER8"/>
<feature type="region of interest" description="Disordered" evidence="1">
    <location>
        <begin position="59"/>
        <end position="108"/>
    </location>
</feature>
<feature type="compositionally biased region" description="Basic and acidic residues" evidence="1">
    <location>
        <begin position="96"/>
        <end position="108"/>
    </location>
</feature>
<evidence type="ECO:0000313" key="3">
    <source>
        <dbReference type="Proteomes" id="UP000789570"/>
    </source>
</evidence>
<name>A0A9N9NER8_9GLOM</name>
<evidence type="ECO:0000256" key="1">
    <source>
        <dbReference type="SAM" id="MobiDB-lite"/>
    </source>
</evidence>
<comment type="caution">
    <text evidence="2">The sequence shown here is derived from an EMBL/GenBank/DDBJ whole genome shotgun (WGS) entry which is preliminary data.</text>
</comment>
<protein>
    <submittedName>
        <fullName evidence="2">6057_t:CDS:1</fullName>
    </submittedName>
</protein>
<sequence length="108" mass="13392">MPAFGIKYPNKLMQIISYQSLEDNARLSRISPNRYDIEFYEMMKEEFWLPQNRRWLEYRNQSRRRENMKERSREKSSSSLSRSKSRRKNRLRKSRSRLEVDQKEKIRG</sequence>
<proteinExistence type="predicted"/>
<dbReference type="EMBL" id="CAJVPQ010012254">
    <property type="protein sequence ID" value="CAG8730863.1"/>
    <property type="molecule type" value="Genomic_DNA"/>
</dbReference>